<feature type="region of interest" description="Disordered" evidence="1">
    <location>
        <begin position="1"/>
        <end position="21"/>
    </location>
</feature>
<dbReference type="AlphaFoldDB" id="A0A0Q0N9N0"/>
<gene>
    <name evidence="3" type="ORF">AAY55_16775</name>
</gene>
<organism evidence="3 4">
    <name type="scientific">Vibrio metoecus</name>
    <dbReference type="NCBI Taxonomy" id="1481663"/>
    <lineage>
        <taxon>Bacteria</taxon>
        <taxon>Pseudomonadati</taxon>
        <taxon>Pseudomonadota</taxon>
        <taxon>Gammaproteobacteria</taxon>
        <taxon>Vibrionales</taxon>
        <taxon>Vibrionaceae</taxon>
        <taxon>Vibrio</taxon>
    </lineage>
</organism>
<sequence>MSETTIQTKTRTSQRKVSQQNAVQHYRSQLEQRIRRSAQFRSGRVMNAMPNITSHQSWWEVAWSYLGGRSQLKPCSELPFLPINSDLLQTCSDDLRVTWLGHSSLFIELDGVRVMTDPVFDYASPWLAKAWFKRNMRNGDTREQLPLPDIILISHDHYDHLEQASIEYYATQPVTFYVPLGVGGHLIRWGVTPEKIIEFDWWESFQFRGIEFICTPANHNSGRYYLDHNATLWCSWLIKSSETSLFFSGDTAYDEHFAQIAERYGPIDLACLEVAADVKGQKGYPVENWGHMQASQTVQAFHDLNARKLMPIHWATYELFTHRWDEPMEDLLKHCEAEELELLTPMVGEILTIAQVTATERWWQGLKTRQEDISLHWELGFACSLLLLLMVV</sequence>
<dbReference type="Pfam" id="PF12706">
    <property type="entry name" value="Lactamase_B_2"/>
    <property type="match status" value="1"/>
</dbReference>
<dbReference type="Gene3D" id="3.60.15.10">
    <property type="entry name" value="Ribonuclease Z/Hydroxyacylglutathione hydrolase-like"/>
    <property type="match status" value="1"/>
</dbReference>
<dbReference type="PANTHER" id="PTHR15032:SF4">
    <property type="entry name" value="N-ACYL-PHOSPHATIDYLETHANOLAMINE-HYDROLYZING PHOSPHOLIPASE D"/>
    <property type="match status" value="1"/>
</dbReference>
<dbReference type="RefSeq" id="WP_055028387.1">
    <property type="nucleotide sequence ID" value="NZ_CP035688.1"/>
</dbReference>
<name>A0A0Q0N9N0_VIBMT</name>
<dbReference type="EMBL" id="LCUF01000034">
    <property type="protein sequence ID" value="KQA22567.1"/>
    <property type="molecule type" value="Genomic_DNA"/>
</dbReference>
<dbReference type="GO" id="GO:0008270">
    <property type="term" value="F:zinc ion binding"/>
    <property type="evidence" value="ECO:0007669"/>
    <property type="project" value="InterPro"/>
</dbReference>
<dbReference type="Proteomes" id="UP000053724">
    <property type="component" value="Unassembled WGS sequence"/>
</dbReference>
<evidence type="ECO:0000313" key="3">
    <source>
        <dbReference type="EMBL" id="KQA22567.1"/>
    </source>
</evidence>
<dbReference type="PANTHER" id="PTHR15032">
    <property type="entry name" value="N-ACYL-PHOSPHATIDYLETHANOLAMINE-HYDROLYZING PHOSPHOLIPASE D"/>
    <property type="match status" value="1"/>
</dbReference>
<dbReference type="InterPro" id="IPR036866">
    <property type="entry name" value="RibonucZ/Hydroxyglut_hydro"/>
</dbReference>
<evidence type="ECO:0000259" key="2">
    <source>
        <dbReference type="Pfam" id="PF12706"/>
    </source>
</evidence>
<protein>
    <submittedName>
        <fullName evidence="3">Metallo-beta-lactamase</fullName>
    </submittedName>
</protein>
<dbReference type="GO" id="GO:0005737">
    <property type="term" value="C:cytoplasm"/>
    <property type="evidence" value="ECO:0007669"/>
    <property type="project" value="TreeGrafter"/>
</dbReference>
<accession>A0A0Q0N9N0</accession>
<dbReference type="GO" id="GO:0070290">
    <property type="term" value="F:N-acylphosphatidylethanolamine-specific phospholipase D activity"/>
    <property type="evidence" value="ECO:0007669"/>
    <property type="project" value="InterPro"/>
</dbReference>
<feature type="domain" description="Metallo-beta-lactamase" evidence="2">
    <location>
        <begin position="113"/>
        <end position="314"/>
    </location>
</feature>
<evidence type="ECO:0000256" key="1">
    <source>
        <dbReference type="SAM" id="MobiDB-lite"/>
    </source>
</evidence>
<dbReference type="InterPro" id="IPR001279">
    <property type="entry name" value="Metallo-B-lactamas"/>
</dbReference>
<reference evidence="3 4" key="1">
    <citation type="journal article" date="2015" name="Genome Biol. Evol.">
        <title>The Dynamics of Genetic Interactions between Vibrio metoecus and Vibrio cholerae, Two Close Relatives Co-Occurring in the Environment.</title>
        <authorList>
            <person name="Orata F.D."/>
            <person name="Kirchberger P.C."/>
            <person name="Meheust R."/>
            <person name="Barlow E.J."/>
            <person name="Tarr C.L."/>
            <person name="Boucher Y."/>
        </authorList>
    </citation>
    <scope>NUCLEOTIDE SEQUENCE [LARGE SCALE GENOMIC DNA]</scope>
    <source>
        <strain evidence="3 4">08-2459</strain>
    </source>
</reference>
<dbReference type="PATRIC" id="fig|1481663.8.peg.3466"/>
<comment type="caution">
    <text evidence="3">The sequence shown here is derived from an EMBL/GenBank/DDBJ whole genome shotgun (WGS) entry which is preliminary data.</text>
</comment>
<dbReference type="SUPFAM" id="SSF56281">
    <property type="entry name" value="Metallo-hydrolase/oxidoreductase"/>
    <property type="match status" value="1"/>
</dbReference>
<dbReference type="PIRSF" id="PIRSF038896">
    <property type="entry name" value="NAPE-PLD"/>
    <property type="match status" value="1"/>
</dbReference>
<dbReference type="InterPro" id="IPR024884">
    <property type="entry name" value="NAPE-PLD"/>
</dbReference>
<proteinExistence type="predicted"/>
<evidence type="ECO:0000313" key="4">
    <source>
        <dbReference type="Proteomes" id="UP000053724"/>
    </source>
</evidence>